<feature type="domain" description="Nmi/IFP 35" evidence="12">
    <location>
        <begin position="87"/>
        <end position="171"/>
    </location>
</feature>
<evidence type="ECO:0000256" key="6">
    <source>
        <dbReference type="ARBA" id="ARBA00022525"/>
    </source>
</evidence>
<dbReference type="PANTHER" id="PTHR15225">
    <property type="entry name" value="INTERFERON-INDUCED PROTEIN 35/NMI N-MYC/STAT INTERACTING PROTEIN"/>
    <property type="match status" value="1"/>
</dbReference>
<evidence type="ECO:0000256" key="4">
    <source>
        <dbReference type="ARBA" id="ARBA00010081"/>
    </source>
</evidence>
<reference evidence="14" key="1">
    <citation type="submission" date="2025-08" db="UniProtKB">
        <authorList>
            <consortium name="RefSeq"/>
        </authorList>
    </citation>
    <scope>IDENTIFICATION</scope>
</reference>
<comment type="similarity">
    <text evidence="4">Belongs to the NMI family.</text>
</comment>
<evidence type="ECO:0000256" key="10">
    <source>
        <dbReference type="SAM" id="Coils"/>
    </source>
</evidence>
<organism evidence="13 14">
    <name type="scientific">Geotrypetes seraphini</name>
    <name type="common">Gaboon caecilian</name>
    <name type="synonym">Caecilia seraphini</name>
    <dbReference type="NCBI Taxonomy" id="260995"/>
    <lineage>
        <taxon>Eukaryota</taxon>
        <taxon>Metazoa</taxon>
        <taxon>Chordata</taxon>
        <taxon>Craniata</taxon>
        <taxon>Vertebrata</taxon>
        <taxon>Euteleostomi</taxon>
        <taxon>Amphibia</taxon>
        <taxon>Gymnophiona</taxon>
        <taxon>Geotrypetes</taxon>
    </lineage>
</organism>
<dbReference type="GeneID" id="117360707"/>
<name>A0A6P8QR60_GEOSA</name>
<dbReference type="GO" id="GO:0005737">
    <property type="term" value="C:cytoplasm"/>
    <property type="evidence" value="ECO:0007669"/>
    <property type="project" value="UniProtKB-SubCell"/>
</dbReference>
<dbReference type="Gene3D" id="3.30.70.330">
    <property type="match status" value="1"/>
</dbReference>
<evidence type="ECO:0000256" key="9">
    <source>
        <dbReference type="ARBA" id="ARBA00023242"/>
    </source>
</evidence>
<keyword evidence="6" id="KW-0964">Secreted</keyword>
<dbReference type="CTD" id="9111"/>
<dbReference type="KEGG" id="gsh:117360707"/>
<evidence type="ECO:0000256" key="1">
    <source>
        <dbReference type="ARBA" id="ARBA00004123"/>
    </source>
</evidence>
<feature type="domain" description="NID" evidence="11">
    <location>
        <begin position="271"/>
        <end position="360"/>
    </location>
</feature>
<dbReference type="GO" id="GO:0045087">
    <property type="term" value="P:innate immune response"/>
    <property type="evidence" value="ECO:0007669"/>
    <property type="project" value="UniProtKB-KW"/>
</dbReference>
<accession>A0A6P8QR60</accession>
<dbReference type="InterPro" id="IPR009909">
    <property type="entry name" value="Nmi/IFP35_dom"/>
</dbReference>
<dbReference type="FunCoup" id="A0A6P8QR60">
    <property type="interactions" value="1160"/>
</dbReference>
<evidence type="ECO:0000259" key="11">
    <source>
        <dbReference type="Pfam" id="PF07292"/>
    </source>
</evidence>
<evidence type="ECO:0000256" key="7">
    <source>
        <dbReference type="ARBA" id="ARBA00022588"/>
    </source>
</evidence>
<dbReference type="GO" id="GO:0045088">
    <property type="term" value="P:regulation of innate immune response"/>
    <property type="evidence" value="ECO:0007669"/>
    <property type="project" value="UniProtKB-ARBA"/>
</dbReference>
<keyword evidence="9" id="KW-0539">Nucleus</keyword>
<feature type="domain" description="NID" evidence="11">
    <location>
        <begin position="173"/>
        <end position="260"/>
    </location>
</feature>
<dbReference type="InterPro" id="IPR012677">
    <property type="entry name" value="Nucleotide-bd_a/b_plait_sf"/>
</dbReference>
<evidence type="ECO:0000256" key="5">
    <source>
        <dbReference type="ARBA" id="ARBA00022490"/>
    </source>
</evidence>
<dbReference type="Proteomes" id="UP000515159">
    <property type="component" value="Chromosome 5"/>
</dbReference>
<keyword evidence="5" id="KW-0963">Cytoplasm</keyword>
<dbReference type="FunFam" id="3.30.70.330:FF:000300">
    <property type="entry name" value="Interferon-induced protein 35"/>
    <property type="match status" value="1"/>
</dbReference>
<evidence type="ECO:0000256" key="3">
    <source>
        <dbReference type="ARBA" id="ARBA00004613"/>
    </source>
</evidence>
<dbReference type="InParanoid" id="A0A6P8QR60"/>
<dbReference type="Pfam" id="PF07292">
    <property type="entry name" value="NID"/>
    <property type="match status" value="2"/>
</dbReference>
<feature type="coiled-coil region" evidence="10">
    <location>
        <begin position="20"/>
        <end position="114"/>
    </location>
</feature>
<proteinExistence type="inferred from homology"/>
<evidence type="ECO:0000256" key="2">
    <source>
        <dbReference type="ARBA" id="ARBA00004496"/>
    </source>
</evidence>
<keyword evidence="13" id="KW-1185">Reference proteome</keyword>
<protein>
    <submittedName>
        <fullName evidence="14">N-myc-interactor</fullName>
    </submittedName>
</protein>
<dbReference type="InterPro" id="IPR009938">
    <property type="entry name" value="Nmi/IFP35_N"/>
</dbReference>
<comment type="subcellular location">
    <subcellularLocation>
        <location evidence="2">Cytoplasm</location>
    </subcellularLocation>
    <subcellularLocation>
        <location evidence="1">Nucleus</location>
    </subcellularLocation>
    <subcellularLocation>
        <location evidence="3">Secreted</location>
    </subcellularLocation>
</comment>
<dbReference type="GO" id="GO:0005615">
    <property type="term" value="C:extracellular space"/>
    <property type="evidence" value="ECO:0007669"/>
    <property type="project" value="UniProtKB-ARBA"/>
</dbReference>
<evidence type="ECO:0000259" key="12">
    <source>
        <dbReference type="Pfam" id="PF07334"/>
    </source>
</evidence>
<keyword evidence="10" id="KW-0175">Coiled coil</keyword>
<dbReference type="GO" id="GO:0005634">
    <property type="term" value="C:nucleus"/>
    <property type="evidence" value="ECO:0007669"/>
    <property type="project" value="UniProtKB-SubCell"/>
</dbReference>
<sequence length="384" mass="44167">MDLTTPPTSLVYDFVQIKSVNELKLELEHLQEKCRRADNEKTDLLLRKLDADDLKREALENVTRLMSKEKENNNEKNKLKECFKRKLDEVNRKNAELKKEIKKLGDKLEEKYSVNEEMSKELKFVKELPEKKVKFTKVEIVKKEDTENEAFYNTDCQFLVNAKIPFVLQGDQALVTFEEEGVAKNILKKQKHTLNVDSNRIELKAVPVTLSAGLKFEIHTKISQKKITVSHLPVDIPEESLRDKLELYFYKSKVGGGEVDDVTYNKQTHSAVITFLETGVADRVASCTVFPFRTSTGCCEVKVSRCLETNLHRFQTYSGISRRTILLTDIRADQDDEESIQDMIEIHFQKPSNGGGEVESIRYLSVGCKLAYFEEDNEMPQNIA</sequence>
<dbReference type="RefSeq" id="XP_033800837.1">
    <property type="nucleotide sequence ID" value="XM_033944946.1"/>
</dbReference>
<gene>
    <name evidence="14" type="primary">NMI</name>
</gene>
<dbReference type="PANTHER" id="PTHR15225:SF4">
    <property type="entry name" value="N-MYC-INTERACTOR"/>
    <property type="match status" value="1"/>
</dbReference>
<dbReference type="OrthoDB" id="9903237at2759"/>
<evidence type="ECO:0000313" key="14">
    <source>
        <dbReference type="RefSeq" id="XP_033800837.1"/>
    </source>
</evidence>
<dbReference type="Pfam" id="PF07334">
    <property type="entry name" value="IFP_35_N"/>
    <property type="match status" value="1"/>
</dbReference>
<keyword evidence="7" id="KW-0399">Innate immunity</keyword>
<keyword evidence="8" id="KW-0391">Immunity</keyword>
<evidence type="ECO:0000256" key="8">
    <source>
        <dbReference type="ARBA" id="ARBA00022859"/>
    </source>
</evidence>
<dbReference type="AlphaFoldDB" id="A0A6P8QR60"/>
<evidence type="ECO:0000313" key="13">
    <source>
        <dbReference type="Proteomes" id="UP000515159"/>
    </source>
</evidence>